<name>A0A6L5YNF3_9FIRM</name>
<keyword evidence="6" id="KW-1185">Reference proteome</keyword>
<dbReference type="RefSeq" id="WP_154428662.1">
    <property type="nucleotide sequence ID" value="NZ_VUNI01000003.1"/>
</dbReference>
<dbReference type="Pfam" id="PF11258">
    <property type="entry name" value="DUF3048"/>
    <property type="match status" value="1"/>
</dbReference>
<feature type="compositionally biased region" description="Basic and acidic residues" evidence="1">
    <location>
        <begin position="25"/>
        <end position="36"/>
    </location>
</feature>
<organism evidence="5 6">
    <name type="scientific">Roseburia porci</name>
    <dbReference type="NCBI Taxonomy" id="2605790"/>
    <lineage>
        <taxon>Bacteria</taxon>
        <taxon>Bacillati</taxon>
        <taxon>Bacillota</taxon>
        <taxon>Clostridia</taxon>
        <taxon>Lachnospirales</taxon>
        <taxon>Lachnospiraceae</taxon>
        <taxon>Roseburia</taxon>
    </lineage>
</organism>
<dbReference type="PROSITE" id="PS51257">
    <property type="entry name" value="PROKAR_LIPOPROTEIN"/>
    <property type="match status" value="1"/>
</dbReference>
<proteinExistence type="predicted"/>
<dbReference type="SUPFAM" id="SSF159774">
    <property type="entry name" value="YerB-like"/>
    <property type="match status" value="1"/>
</dbReference>
<feature type="chain" id="PRO_5026942613" evidence="2">
    <location>
        <begin position="21"/>
        <end position="368"/>
    </location>
</feature>
<dbReference type="InterPro" id="IPR023158">
    <property type="entry name" value="YerB-like_sf"/>
</dbReference>
<evidence type="ECO:0000313" key="5">
    <source>
        <dbReference type="EMBL" id="MST73975.1"/>
    </source>
</evidence>
<comment type="caution">
    <text evidence="5">The sequence shown here is derived from an EMBL/GenBank/DDBJ whole genome shotgun (WGS) entry which is preliminary data.</text>
</comment>
<accession>A0A6L5YNF3</accession>
<dbReference type="InterPro" id="IPR035328">
    <property type="entry name" value="DUF3048_C"/>
</dbReference>
<dbReference type="InterPro" id="IPR021416">
    <property type="entry name" value="DUF3048_N"/>
</dbReference>
<evidence type="ECO:0000256" key="2">
    <source>
        <dbReference type="SAM" id="SignalP"/>
    </source>
</evidence>
<feature type="domain" description="DUF3048" evidence="4">
    <location>
        <begin position="235"/>
        <end position="344"/>
    </location>
</feature>
<sequence>MKKRLCTLCLILLAVGTTFAGCKKKTSDQTSEKKETQTVATEEPQLADNHEGQAQSILTGEWIDESLASKRPIALMIENTEATLPQYNISKADLIYECPVEGGITRLMGLYQDYSGMDRIGNVRSCRLYYVYFAKEFDAIYVHAGESKYAVDVLDSDFIDNIDGIKSVGNTCFYRTNDRKAPHNLYISSDGISQAIEELGYRTDLNADYKGHYQFAKDENPVTLTDSSDAAVVSLAYVNPKPWFEYHEDDGLYYRYEFGNPQKDAVTDEQLAVKNIILQECNSHIMDTGNGTLDVDYMSGGKGKYISNGKAIDITWKKDSDTSPTRYYNASGNEITLNQGKTWVCIIPSDTAENNIVYGSKDEFEANK</sequence>
<gene>
    <name evidence="5" type="ORF">FYJ75_02845</name>
</gene>
<evidence type="ECO:0000256" key="1">
    <source>
        <dbReference type="SAM" id="MobiDB-lite"/>
    </source>
</evidence>
<evidence type="ECO:0000259" key="4">
    <source>
        <dbReference type="Pfam" id="PF17479"/>
    </source>
</evidence>
<dbReference type="Gene3D" id="3.50.90.10">
    <property type="entry name" value="YerB-like"/>
    <property type="match status" value="1"/>
</dbReference>
<keyword evidence="2" id="KW-0732">Signal</keyword>
<dbReference type="Proteomes" id="UP000474024">
    <property type="component" value="Unassembled WGS sequence"/>
</dbReference>
<evidence type="ECO:0000313" key="6">
    <source>
        <dbReference type="Proteomes" id="UP000474024"/>
    </source>
</evidence>
<dbReference type="EMBL" id="VUNI01000003">
    <property type="protein sequence ID" value="MST73975.1"/>
    <property type="molecule type" value="Genomic_DNA"/>
</dbReference>
<evidence type="ECO:0000259" key="3">
    <source>
        <dbReference type="Pfam" id="PF11258"/>
    </source>
</evidence>
<dbReference type="Pfam" id="PF17479">
    <property type="entry name" value="DUF3048_C"/>
    <property type="match status" value="1"/>
</dbReference>
<reference evidence="5 6" key="1">
    <citation type="submission" date="2019-08" db="EMBL/GenBank/DDBJ databases">
        <title>In-depth cultivation of the pig gut microbiome towards novel bacterial diversity and tailored functional studies.</title>
        <authorList>
            <person name="Wylensek D."/>
            <person name="Hitch T.C.A."/>
            <person name="Clavel T."/>
        </authorList>
    </citation>
    <scope>NUCLEOTIDE SEQUENCE [LARGE SCALE GENOMIC DNA]</scope>
    <source>
        <strain evidence="5 6">MUC/MUC-530-WT-4D</strain>
    </source>
</reference>
<feature type="signal peptide" evidence="2">
    <location>
        <begin position="1"/>
        <end position="20"/>
    </location>
</feature>
<dbReference type="AlphaFoldDB" id="A0A6L5YNF3"/>
<feature type="domain" description="DUF3048" evidence="3">
    <location>
        <begin position="58"/>
        <end position="201"/>
    </location>
</feature>
<feature type="region of interest" description="Disordered" evidence="1">
    <location>
        <begin position="25"/>
        <end position="50"/>
    </location>
</feature>
<protein>
    <submittedName>
        <fullName evidence="5">DUF3048 domain-containing protein</fullName>
    </submittedName>
</protein>